<dbReference type="SMART" id="SM01117">
    <property type="entry name" value="Cyt-b5"/>
    <property type="match status" value="1"/>
</dbReference>
<evidence type="ECO:0000256" key="2">
    <source>
        <dbReference type="ARBA" id="ARBA00038357"/>
    </source>
</evidence>
<keyword evidence="1" id="KW-0754">Steroid-binding</keyword>
<evidence type="ECO:0000256" key="3">
    <source>
        <dbReference type="SAM" id="MobiDB-lite"/>
    </source>
</evidence>
<keyword evidence="6" id="KW-1185">Reference proteome</keyword>
<dbReference type="OrthoDB" id="10257697at2759"/>
<sequence length="321" mass="36147">MAAEVRQRKPEKGGEVQPVKDEDKAIVAAPVPEEVKDHRSDGQKLRDRWRATKAWCHKHPEVPLMLVTLCIALYAIKYFASPPTTPKVFDKKSLSLYNGQKNAPYYLAIMGEVFDVTKGKKHYAEDKGYGFFVGRDASRAFITGDFKGDLDDKVTDFDEQQCKSLLEWRDFYRKTYPFKGRLDGPFYNAQGQPLKALQRVEEKAKKAKSHEELRREQEARWPSCNVRWTEADGGSVWCDDGQYPRKITTSLPDGKPTARCACFKDVGWSDVRQIYKGCHPEATHCKVLDEQPPPGADSGEGTEAGLARVKKAQAGATAQQA</sequence>
<dbReference type="Gene3D" id="3.10.120.10">
    <property type="entry name" value="Cytochrome b5-like heme/steroid binding domain"/>
    <property type="match status" value="1"/>
</dbReference>
<evidence type="ECO:0000256" key="1">
    <source>
        <dbReference type="ARBA" id="ARBA00022665"/>
    </source>
</evidence>
<gene>
    <name evidence="5" type="ORF">HYH03_006504</name>
</gene>
<reference evidence="5" key="1">
    <citation type="journal article" date="2020" name="bioRxiv">
        <title>Comparative genomics of Chlamydomonas.</title>
        <authorList>
            <person name="Craig R.J."/>
            <person name="Hasan A.R."/>
            <person name="Ness R.W."/>
            <person name="Keightley P.D."/>
        </authorList>
    </citation>
    <scope>NUCLEOTIDE SEQUENCE</scope>
    <source>
        <strain evidence="5">CCAP 11/70</strain>
    </source>
</reference>
<comment type="similarity">
    <text evidence="2">Belongs to the cytochrome b5 family. MAPR subfamily.</text>
</comment>
<keyword evidence="1" id="KW-0446">Lipid-binding</keyword>
<dbReference type="Pfam" id="PF00173">
    <property type="entry name" value="Cyt-b5"/>
    <property type="match status" value="1"/>
</dbReference>
<evidence type="ECO:0000313" key="6">
    <source>
        <dbReference type="Proteomes" id="UP000612055"/>
    </source>
</evidence>
<dbReference type="InterPro" id="IPR001199">
    <property type="entry name" value="Cyt_B5-like_heme/steroid-bd"/>
</dbReference>
<dbReference type="InterPro" id="IPR036400">
    <property type="entry name" value="Cyt_B5-like_heme/steroid_sf"/>
</dbReference>
<dbReference type="AlphaFoldDB" id="A0A835YAB0"/>
<dbReference type="GO" id="GO:0012505">
    <property type="term" value="C:endomembrane system"/>
    <property type="evidence" value="ECO:0007669"/>
    <property type="project" value="TreeGrafter"/>
</dbReference>
<evidence type="ECO:0000313" key="5">
    <source>
        <dbReference type="EMBL" id="KAG2495230.1"/>
    </source>
</evidence>
<dbReference type="InterPro" id="IPR050577">
    <property type="entry name" value="MAPR/NEUFC/NENF-like"/>
</dbReference>
<name>A0A835YAB0_9CHLO</name>
<comment type="caution">
    <text evidence="5">The sequence shown here is derived from an EMBL/GenBank/DDBJ whole genome shotgun (WGS) entry which is preliminary data.</text>
</comment>
<dbReference type="SUPFAM" id="SSF55856">
    <property type="entry name" value="Cytochrome b5-like heme/steroid binding domain"/>
    <property type="match status" value="1"/>
</dbReference>
<evidence type="ECO:0000259" key="4">
    <source>
        <dbReference type="SMART" id="SM01117"/>
    </source>
</evidence>
<dbReference type="PANTHER" id="PTHR10281:SF4">
    <property type="entry name" value="NEUFERRICIN"/>
    <property type="match status" value="1"/>
</dbReference>
<feature type="region of interest" description="Disordered" evidence="3">
    <location>
        <begin position="288"/>
        <end position="321"/>
    </location>
</feature>
<dbReference type="GO" id="GO:0016020">
    <property type="term" value="C:membrane"/>
    <property type="evidence" value="ECO:0007669"/>
    <property type="project" value="TreeGrafter"/>
</dbReference>
<dbReference type="Proteomes" id="UP000612055">
    <property type="component" value="Unassembled WGS sequence"/>
</dbReference>
<feature type="domain" description="Cytochrome b5 heme-binding" evidence="4">
    <location>
        <begin position="89"/>
        <end position="183"/>
    </location>
</feature>
<dbReference type="GO" id="GO:0005496">
    <property type="term" value="F:steroid binding"/>
    <property type="evidence" value="ECO:0007669"/>
    <property type="project" value="UniProtKB-KW"/>
</dbReference>
<protein>
    <recommendedName>
        <fullName evidence="4">Cytochrome b5 heme-binding domain-containing protein</fullName>
    </recommendedName>
</protein>
<feature type="compositionally biased region" description="Low complexity" evidence="3">
    <location>
        <begin position="312"/>
        <end position="321"/>
    </location>
</feature>
<dbReference type="EMBL" id="JAEHOE010000025">
    <property type="protein sequence ID" value="KAG2495230.1"/>
    <property type="molecule type" value="Genomic_DNA"/>
</dbReference>
<dbReference type="PANTHER" id="PTHR10281">
    <property type="entry name" value="MEMBRANE-ASSOCIATED PROGESTERONE RECEPTOR COMPONENT-RELATED"/>
    <property type="match status" value="1"/>
</dbReference>
<feature type="region of interest" description="Disordered" evidence="3">
    <location>
        <begin position="1"/>
        <end position="23"/>
    </location>
</feature>
<proteinExistence type="inferred from homology"/>
<accession>A0A835YAB0</accession>
<organism evidence="5 6">
    <name type="scientific">Edaphochlamys debaryana</name>
    <dbReference type="NCBI Taxonomy" id="47281"/>
    <lineage>
        <taxon>Eukaryota</taxon>
        <taxon>Viridiplantae</taxon>
        <taxon>Chlorophyta</taxon>
        <taxon>core chlorophytes</taxon>
        <taxon>Chlorophyceae</taxon>
        <taxon>CS clade</taxon>
        <taxon>Chlamydomonadales</taxon>
        <taxon>Chlamydomonadales incertae sedis</taxon>
        <taxon>Edaphochlamys</taxon>
    </lineage>
</organism>